<dbReference type="Proteomes" id="UP001162992">
    <property type="component" value="Chromosome 1"/>
</dbReference>
<protein>
    <submittedName>
        <fullName evidence="1">Uncharacterized protein</fullName>
    </submittedName>
</protein>
<comment type="caution">
    <text evidence="1">The sequence shown here is derived from an EMBL/GenBank/DDBJ whole genome shotgun (WGS) entry which is preliminary data.</text>
</comment>
<accession>A0ACC2ET93</accession>
<gene>
    <name evidence="1" type="ORF">O6H91_01G087700</name>
</gene>
<keyword evidence="2" id="KW-1185">Reference proteome</keyword>
<dbReference type="EMBL" id="CM055092">
    <property type="protein sequence ID" value="KAJ7569661.1"/>
    <property type="molecule type" value="Genomic_DNA"/>
</dbReference>
<sequence length="160" mass="17945">MGQISSRDRDNRQLQRIIDHAFEYFTAHNGKDYLTFQELYTAILLVYNDVNKYFPGPHYDPPTREQVQEMLKTFDTNQNGLLDRSEFNLFVKKFTANVASRISKNILIFSILAPGLAVFTKRATEKVPGVGPVVCKVPSAVYASLITTVIAVVGKVNGNS</sequence>
<name>A0ACC2ET93_DIPCM</name>
<evidence type="ECO:0000313" key="1">
    <source>
        <dbReference type="EMBL" id="KAJ7569661.1"/>
    </source>
</evidence>
<proteinExistence type="predicted"/>
<evidence type="ECO:0000313" key="2">
    <source>
        <dbReference type="Proteomes" id="UP001162992"/>
    </source>
</evidence>
<organism evidence="1 2">
    <name type="scientific">Diphasiastrum complanatum</name>
    <name type="common">Issler's clubmoss</name>
    <name type="synonym">Lycopodium complanatum</name>
    <dbReference type="NCBI Taxonomy" id="34168"/>
    <lineage>
        <taxon>Eukaryota</taxon>
        <taxon>Viridiplantae</taxon>
        <taxon>Streptophyta</taxon>
        <taxon>Embryophyta</taxon>
        <taxon>Tracheophyta</taxon>
        <taxon>Lycopodiopsida</taxon>
        <taxon>Lycopodiales</taxon>
        <taxon>Lycopodiaceae</taxon>
        <taxon>Lycopodioideae</taxon>
        <taxon>Diphasiastrum</taxon>
    </lineage>
</organism>
<reference evidence="2" key="1">
    <citation type="journal article" date="2024" name="Proc. Natl. Acad. Sci. U.S.A.">
        <title>Extraordinary preservation of gene collinearity over three hundred million years revealed in homosporous lycophytes.</title>
        <authorList>
            <person name="Li C."/>
            <person name="Wickell D."/>
            <person name="Kuo L.Y."/>
            <person name="Chen X."/>
            <person name="Nie B."/>
            <person name="Liao X."/>
            <person name="Peng D."/>
            <person name="Ji J."/>
            <person name="Jenkins J."/>
            <person name="Williams M."/>
            <person name="Shu S."/>
            <person name="Plott C."/>
            <person name="Barry K."/>
            <person name="Rajasekar S."/>
            <person name="Grimwood J."/>
            <person name="Han X."/>
            <person name="Sun S."/>
            <person name="Hou Z."/>
            <person name="He W."/>
            <person name="Dai G."/>
            <person name="Sun C."/>
            <person name="Schmutz J."/>
            <person name="Leebens-Mack J.H."/>
            <person name="Li F.W."/>
            <person name="Wang L."/>
        </authorList>
    </citation>
    <scope>NUCLEOTIDE SEQUENCE [LARGE SCALE GENOMIC DNA]</scope>
    <source>
        <strain evidence="2">cv. PW_Plant_1</strain>
    </source>
</reference>